<dbReference type="Gene3D" id="3.40.800.20">
    <property type="entry name" value="Histone deacetylase domain"/>
    <property type="match status" value="1"/>
</dbReference>
<dbReference type="AlphaFoldDB" id="A0AA35WKM6"/>
<organism evidence="2 3">
    <name type="scientific">Geodia barretti</name>
    <name type="common">Barrett's horny sponge</name>
    <dbReference type="NCBI Taxonomy" id="519541"/>
    <lineage>
        <taxon>Eukaryota</taxon>
        <taxon>Metazoa</taxon>
        <taxon>Porifera</taxon>
        <taxon>Demospongiae</taxon>
        <taxon>Heteroscleromorpha</taxon>
        <taxon>Tetractinellida</taxon>
        <taxon>Astrophorina</taxon>
        <taxon>Geodiidae</taxon>
        <taxon>Geodia</taxon>
    </lineage>
</organism>
<dbReference type="SUPFAM" id="SSF52768">
    <property type="entry name" value="Arginase/deacetylase"/>
    <property type="match status" value="1"/>
</dbReference>
<reference evidence="2" key="1">
    <citation type="submission" date="2023-03" db="EMBL/GenBank/DDBJ databases">
        <authorList>
            <person name="Steffen K."/>
            <person name="Cardenas P."/>
        </authorList>
    </citation>
    <scope>NUCLEOTIDE SEQUENCE</scope>
</reference>
<evidence type="ECO:0000313" key="2">
    <source>
        <dbReference type="EMBL" id="CAI8020591.1"/>
    </source>
</evidence>
<dbReference type="Proteomes" id="UP001174909">
    <property type="component" value="Unassembled WGS sequence"/>
</dbReference>
<comment type="caution">
    <text evidence="2">The sequence shown here is derived from an EMBL/GenBank/DDBJ whole genome shotgun (WGS) entry which is preliminary data.</text>
</comment>
<dbReference type="PANTHER" id="PTHR48252">
    <property type="entry name" value="HISTONE DEACETYLASE 2-RELATED"/>
    <property type="match status" value="1"/>
</dbReference>
<dbReference type="InterPro" id="IPR023801">
    <property type="entry name" value="His_deacetylse_dom"/>
</dbReference>
<dbReference type="Pfam" id="PF00850">
    <property type="entry name" value="Hist_deacetyl"/>
    <property type="match status" value="1"/>
</dbReference>
<gene>
    <name evidence="2" type="ORF">GBAR_LOCUS12306</name>
</gene>
<proteinExistence type="predicted"/>
<feature type="non-terminal residue" evidence="2">
    <location>
        <position position="134"/>
    </location>
</feature>
<dbReference type="PANTHER" id="PTHR48252:SF77">
    <property type="entry name" value="HISTONE DEACETYLASE DOMAIN-CONTAINING PROTEIN"/>
    <property type="match status" value="1"/>
</dbReference>
<protein>
    <submittedName>
        <fullName evidence="2">Probable histone deacetylase 1-B</fullName>
    </submittedName>
</protein>
<dbReference type="EMBL" id="CASHTH010001838">
    <property type="protein sequence ID" value="CAI8020591.1"/>
    <property type="molecule type" value="Genomic_DNA"/>
</dbReference>
<name>A0AA35WKM6_GEOBA</name>
<sequence length="134" mass="15161">MEVYRPSAVVLQCGADSLAGDRLGCFNLSLKGHAECVDFIRRYNLPLLLLGGGGYTIRNVARCWTYETAVALNCDIANELPYNDYFEYYGPDFKLHISPTNMTNQNTPEYLNKIKYVICLWTEDSAKQSTNKMA</sequence>
<evidence type="ECO:0000259" key="1">
    <source>
        <dbReference type="Pfam" id="PF00850"/>
    </source>
</evidence>
<keyword evidence="3" id="KW-1185">Reference proteome</keyword>
<dbReference type="InterPro" id="IPR023696">
    <property type="entry name" value="Ureohydrolase_dom_sf"/>
</dbReference>
<feature type="domain" description="Histone deacetylase" evidence="1">
    <location>
        <begin position="2"/>
        <end position="70"/>
    </location>
</feature>
<dbReference type="InterPro" id="IPR037138">
    <property type="entry name" value="His_deacetylse_dom_sf"/>
</dbReference>
<accession>A0AA35WKM6</accession>
<evidence type="ECO:0000313" key="3">
    <source>
        <dbReference type="Proteomes" id="UP001174909"/>
    </source>
</evidence>